<gene>
    <name evidence="3" type="primary">betaLN-13</name>
</gene>
<dbReference type="AlphaFoldDB" id="Q43542"/>
<feature type="signal peptide" evidence="2">
    <location>
        <begin position="1"/>
        <end position="24"/>
    </location>
</feature>
<feature type="compositionally biased region" description="Basic and acidic residues" evidence="1">
    <location>
        <begin position="67"/>
        <end position="80"/>
    </location>
</feature>
<feature type="compositionally biased region" description="Basic and acidic residues" evidence="1">
    <location>
        <begin position="141"/>
        <end position="153"/>
    </location>
</feature>
<reference evidence="3" key="2">
    <citation type="journal article" date="1994" name="Acta Biochim. Pol.">
        <title>Expression of Lupinus luteus nodulin-45 gene in E. coli cells. Mutagenesis of coding sequence by PCR method.</title>
        <authorList>
            <person name="Sikorski M.M."/>
            <person name="Rozek M."/>
        </authorList>
    </citation>
    <scope>NUCLEOTIDE SEQUENCE</scope>
    <source>
        <tissue evidence="3">Root nodule</tissue>
    </source>
</reference>
<organism evidence="3">
    <name type="scientific">Lupinus luteus</name>
    <name type="common">European yellow lupine</name>
    <dbReference type="NCBI Taxonomy" id="3873"/>
    <lineage>
        <taxon>Eukaryota</taxon>
        <taxon>Viridiplantae</taxon>
        <taxon>Streptophyta</taxon>
        <taxon>Embryophyta</taxon>
        <taxon>Tracheophyta</taxon>
        <taxon>Spermatophyta</taxon>
        <taxon>Magnoliopsida</taxon>
        <taxon>eudicotyledons</taxon>
        <taxon>Gunneridae</taxon>
        <taxon>Pentapetalae</taxon>
        <taxon>rosids</taxon>
        <taxon>fabids</taxon>
        <taxon>Fabales</taxon>
        <taxon>Fabaceae</taxon>
        <taxon>Papilionoideae</taxon>
        <taxon>50 kb inversion clade</taxon>
        <taxon>genistoids sensu lato</taxon>
        <taxon>core genistoids</taxon>
        <taxon>Genisteae</taxon>
        <taxon>Lupinus</taxon>
    </lineage>
</organism>
<feature type="compositionally biased region" description="Basic and acidic residues" evidence="1">
    <location>
        <begin position="118"/>
        <end position="134"/>
    </location>
</feature>
<name>Q43542_LUPLU</name>
<feature type="region of interest" description="Disordered" evidence="1">
    <location>
        <begin position="67"/>
        <end position="175"/>
    </location>
</feature>
<dbReference type="EMBL" id="X77044">
    <property type="protein sequence ID" value="CAA54333.1"/>
    <property type="molecule type" value="mRNA"/>
</dbReference>
<protein>
    <submittedName>
        <fullName evidence="3">Nodulin-45</fullName>
    </submittedName>
</protein>
<reference evidence="3" key="1">
    <citation type="journal article" date="1989" name="Plant Sci.">
        <title>Characterization of cDNA clone for nodulin-45 from yellow lupin (Lupinus luteus).</title>
        <authorList>
            <person name="Szczyglowski K."/>
            <person name="Boron L."/>
            <person name="Szybiak-Strozycka U."/>
            <person name="Legocki A.B."/>
        </authorList>
    </citation>
    <scope>NUCLEOTIDE SEQUENCE</scope>
    <source>
        <tissue evidence="3">Root nodule</tissue>
    </source>
</reference>
<sequence length="400" mass="43766">MDKSKICVSFILLFTFLLSSHVLAYELPETLLGESSFDSVTQKAIDIGFPSPPDVATDFERQEVVEKQEDQLHSHNDKGNVVKNPKPTSSKNLEMDHNGVSGMFSLRHSAGHGSRIPTLEEKENQRYEEGKVERNPTSSYDLERKRRSTDSSMHRFSQTHGYKTTSSEETGKSDVSKDIGEAHQLGLDWNIGFGSGGGGRSNRGGGFPGIGGNFPGIGGDIGSGWGGDFMSTEKQNNDEGKVFKERNPTSSYDLERKMRSGSSMPSFSHFVRQGYKTPSLEETGKSDVSKDTGEAHQLGVDWKVEIGSGGGRRSNRGGGFPGIDGGFPGIGGDIGNGGWVGDFTSTEPMNYKDASIMRHQNMKKFSELDRESQVDRKFGMKSGGKIYYGGVPRMEEDKKN</sequence>
<accession>Q43542</accession>
<feature type="chain" id="PRO_5004231777" evidence="2">
    <location>
        <begin position="25"/>
        <end position="400"/>
    </location>
</feature>
<evidence type="ECO:0000313" key="3">
    <source>
        <dbReference type="EMBL" id="CAA54333.1"/>
    </source>
</evidence>
<feature type="compositionally biased region" description="Polar residues" evidence="1">
    <location>
        <begin position="154"/>
        <end position="168"/>
    </location>
</feature>
<proteinExistence type="evidence at transcript level"/>
<keyword evidence="2" id="KW-0732">Signal</keyword>
<evidence type="ECO:0000256" key="1">
    <source>
        <dbReference type="SAM" id="MobiDB-lite"/>
    </source>
</evidence>
<evidence type="ECO:0000256" key="2">
    <source>
        <dbReference type="SAM" id="SignalP"/>
    </source>
</evidence>